<dbReference type="SUPFAM" id="SSF48498">
    <property type="entry name" value="Tetracyclin repressor-like, C-terminal domain"/>
    <property type="match status" value="1"/>
</dbReference>
<comment type="caution">
    <text evidence="7">The sequence shown here is derived from an EMBL/GenBank/DDBJ whole genome shotgun (WGS) entry which is preliminary data.</text>
</comment>
<dbReference type="Proteomes" id="UP000536604">
    <property type="component" value="Unassembled WGS sequence"/>
</dbReference>
<dbReference type="PANTHER" id="PTHR30055:SF228">
    <property type="entry name" value="TRANSCRIPTIONAL REGULATOR-RELATED"/>
    <property type="match status" value="1"/>
</dbReference>
<keyword evidence="4" id="KW-0804">Transcription</keyword>
<keyword evidence="2" id="KW-0805">Transcription regulation</keyword>
<feature type="DNA-binding region" description="H-T-H motif" evidence="5">
    <location>
        <begin position="31"/>
        <end position="50"/>
    </location>
</feature>
<evidence type="ECO:0000256" key="5">
    <source>
        <dbReference type="PROSITE-ProRule" id="PRU00335"/>
    </source>
</evidence>
<keyword evidence="1" id="KW-0678">Repressor</keyword>
<evidence type="ECO:0000256" key="1">
    <source>
        <dbReference type="ARBA" id="ARBA00022491"/>
    </source>
</evidence>
<dbReference type="GO" id="GO:0003700">
    <property type="term" value="F:DNA-binding transcription factor activity"/>
    <property type="evidence" value="ECO:0007669"/>
    <property type="project" value="TreeGrafter"/>
</dbReference>
<evidence type="ECO:0000256" key="4">
    <source>
        <dbReference type="ARBA" id="ARBA00023163"/>
    </source>
</evidence>
<organism evidence="7 8">
    <name type="scientific">Nocardiopsis algeriensis</name>
    <dbReference type="NCBI Taxonomy" id="1478215"/>
    <lineage>
        <taxon>Bacteria</taxon>
        <taxon>Bacillati</taxon>
        <taxon>Actinomycetota</taxon>
        <taxon>Actinomycetes</taxon>
        <taxon>Streptosporangiales</taxon>
        <taxon>Nocardiopsidaceae</taxon>
        <taxon>Nocardiopsis</taxon>
    </lineage>
</organism>
<dbReference type="PROSITE" id="PS50977">
    <property type="entry name" value="HTH_TETR_2"/>
    <property type="match status" value="1"/>
</dbReference>
<dbReference type="InterPro" id="IPR009057">
    <property type="entry name" value="Homeodomain-like_sf"/>
</dbReference>
<evidence type="ECO:0000313" key="8">
    <source>
        <dbReference type="Proteomes" id="UP000536604"/>
    </source>
</evidence>
<protein>
    <submittedName>
        <fullName evidence="7">AcrR family transcriptional regulator</fullName>
    </submittedName>
</protein>
<dbReference type="Pfam" id="PF13977">
    <property type="entry name" value="TetR_C_6"/>
    <property type="match status" value="1"/>
</dbReference>
<dbReference type="Gene3D" id="1.10.357.10">
    <property type="entry name" value="Tetracycline Repressor, domain 2"/>
    <property type="match status" value="1"/>
</dbReference>
<keyword evidence="3 5" id="KW-0238">DNA-binding</keyword>
<reference evidence="7 8" key="1">
    <citation type="submission" date="2020-08" db="EMBL/GenBank/DDBJ databases">
        <title>Genomic Encyclopedia of Type Strains, Phase III (KMG-III): the genomes of soil and plant-associated and newly described type strains.</title>
        <authorList>
            <person name="Whitman W."/>
        </authorList>
    </citation>
    <scope>NUCLEOTIDE SEQUENCE [LARGE SCALE GENOMIC DNA]</scope>
    <source>
        <strain evidence="7 8">CECT 8712</strain>
    </source>
</reference>
<dbReference type="PANTHER" id="PTHR30055">
    <property type="entry name" value="HTH-TYPE TRANSCRIPTIONAL REGULATOR RUTR"/>
    <property type="match status" value="1"/>
</dbReference>
<sequence length="210" mass="23675">MPKIVDHEQRRRELAEALWRVIAASGPAAVSIRSVAAEAGWSPGALRHYFRTREDLLVFATELSERRATERIVGLDRELTGDMPLLERAARYAEQLLPLDATRRAEFRAWESAGILGELDRGRDRRWNLQRLLYRNLIAALAGQEAGADPDTPHPDAWVEEWAAHLHSVVDGLALQLMVTPGATDADDVRRRLRAFLARAAEAHEYRTGR</sequence>
<dbReference type="InterPro" id="IPR001647">
    <property type="entry name" value="HTH_TetR"/>
</dbReference>
<dbReference type="EMBL" id="JACHJO010000005">
    <property type="protein sequence ID" value="MBB6119971.1"/>
    <property type="molecule type" value="Genomic_DNA"/>
</dbReference>
<dbReference type="RefSeq" id="WP_184290564.1">
    <property type="nucleotide sequence ID" value="NZ_JACHJO010000005.1"/>
</dbReference>
<dbReference type="AlphaFoldDB" id="A0A841IUT2"/>
<evidence type="ECO:0000259" key="6">
    <source>
        <dbReference type="PROSITE" id="PS50977"/>
    </source>
</evidence>
<evidence type="ECO:0000313" key="7">
    <source>
        <dbReference type="EMBL" id="MBB6119971.1"/>
    </source>
</evidence>
<dbReference type="Pfam" id="PF00440">
    <property type="entry name" value="TetR_N"/>
    <property type="match status" value="1"/>
</dbReference>
<dbReference type="InterPro" id="IPR050109">
    <property type="entry name" value="HTH-type_TetR-like_transc_reg"/>
</dbReference>
<feature type="domain" description="HTH tetR-type" evidence="6">
    <location>
        <begin position="8"/>
        <end position="68"/>
    </location>
</feature>
<gene>
    <name evidence="7" type="ORF">FHS13_001922</name>
</gene>
<dbReference type="InterPro" id="IPR036271">
    <property type="entry name" value="Tet_transcr_reg_TetR-rel_C_sf"/>
</dbReference>
<name>A0A841IUT2_9ACTN</name>
<dbReference type="GO" id="GO:0000976">
    <property type="term" value="F:transcription cis-regulatory region binding"/>
    <property type="evidence" value="ECO:0007669"/>
    <property type="project" value="TreeGrafter"/>
</dbReference>
<accession>A0A841IUT2</accession>
<dbReference type="InterPro" id="IPR039538">
    <property type="entry name" value="BetI_C"/>
</dbReference>
<proteinExistence type="predicted"/>
<evidence type="ECO:0000256" key="2">
    <source>
        <dbReference type="ARBA" id="ARBA00023015"/>
    </source>
</evidence>
<keyword evidence="8" id="KW-1185">Reference proteome</keyword>
<evidence type="ECO:0000256" key="3">
    <source>
        <dbReference type="ARBA" id="ARBA00023125"/>
    </source>
</evidence>
<dbReference type="SUPFAM" id="SSF46689">
    <property type="entry name" value="Homeodomain-like"/>
    <property type="match status" value="1"/>
</dbReference>